<dbReference type="EMBL" id="JBFXLQ010000012">
    <property type="protein sequence ID" value="KAL2868839.1"/>
    <property type="molecule type" value="Genomic_DNA"/>
</dbReference>
<keyword evidence="1" id="KW-0862">Zinc</keyword>
<keyword evidence="1" id="KW-0863">Zinc-finger</keyword>
<evidence type="ECO:0000313" key="6">
    <source>
        <dbReference type="Proteomes" id="UP001610432"/>
    </source>
</evidence>
<comment type="caution">
    <text evidence="5">The sequence shown here is derived from an EMBL/GenBank/DDBJ whole genome shotgun (WGS) entry which is preliminary data.</text>
</comment>
<dbReference type="PANTHER" id="PTHR22765:SF413">
    <property type="entry name" value="FINGER DOMAIN PROTEIN, PUTATIVE (AFU_ORTHOLOGUE AFUA_1G04600)-RELATED"/>
    <property type="match status" value="1"/>
</dbReference>
<sequence>MSAESLTTAVTLFAGPGRARNSTSSVNGRASFHFVLEGKIQTLSTQNAPKDGPIRGLLFVPTLNGHDECNNTIAPYVPANVTRHQDVALFGYHIIGLAPWVTRECSQLFLDASRRVGTDALVFFLPSHNNHKPPPAHDATWLLNGEYSWKDENLFPVYAIPGQAGITLMEQLSWYSGNGTAPDRQNGTDASARGERWDVRLFTLIDLEKSGKKSPSIWGFLLAILGTIFVLCIVLLLLYQFIRKRRRQLLHRRLEAGGTDHERYDLQHIPVSEEFLAKLPIYIYPSLDDSSSGSLRRSLCTSSGHEQSEETRADEVERTRAEKEVKTEAEADPESRRVKLFGTTVENAPDTKQSTKLADAQVESIVRRPSYPKHTNRLSHSQTTCAICLEDYIPDSSVVRELPCGHIYHPECIDVSLTRNSSLCPLCKKSVLPAELYPISMPEVVHQDRMQAMELHSPA</sequence>
<dbReference type="Proteomes" id="UP001610432">
    <property type="component" value="Unassembled WGS sequence"/>
</dbReference>
<keyword evidence="3" id="KW-0812">Transmembrane</keyword>
<feature type="compositionally biased region" description="Basic and acidic residues" evidence="2">
    <location>
        <begin position="306"/>
        <end position="334"/>
    </location>
</feature>
<evidence type="ECO:0000256" key="1">
    <source>
        <dbReference type="PROSITE-ProRule" id="PRU00175"/>
    </source>
</evidence>
<feature type="region of interest" description="Disordered" evidence="2">
    <location>
        <begin position="289"/>
        <end position="334"/>
    </location>
</feature>
<keyword evidence="6" id="KW-1185">Reference proteome</keyword>
<dbReference type="InterPro" id="IPR013083">
    <property type="entry name" value="Znf_RING/FYVE/PHD"/>
</dbReference>
<dbReference type="CDD" id="cd16473">
    <property type="entry name" value="RING-H2_RNF103"/>
    <property type="match status" value="1"/>
</dbReference>
<accession>A0ABR4LWH3</accession>
<organism evidence="5 6">
    <name type="scientific">Aspergillus lucknowensis</name>
    <dbReference type="NCBI Taxonomy" id="176173"/>
    <lineage>
        <taxon>Eukaryota</taxon>
        <taxon>Fungi</taxon>
        <taxon>Dikarya</taxon>
        <taxon>Ascomycota</taxon>
        <taxon>Pezizomycotina</taxon>
        <taxon>Eurotiomycetes</taxon>
        <taxon>Eurotiomycetidae</taxon>
        <taxon>Eurotiales</taxon>
        <taxon>Aspergillaceae</taxon>
        <taxon>Aspergillus</taxon>
        <taxon>Aspergillus subgen. Nidulantes</taxon>
    </lineage>
</organism>
<dbReference type="RefSeq" id="XP_070887818.1">
    <property type="nucleotide sequence ID" value="XM_071028739.1"/>
</dbReference>
<feature type="domain" description="RING-type" evidence="4">
    <location>
        <begin position="385"/>
        <end position="428"/>
    </location>
</feature>
<feature type="transmembrane region" description="Helical" evidence="3">
    <location>
        <begin position="217"/>
        <end position="242"/>
    </location>
</feature>
<dbReference type="SUPFAM" id="SSF57850">
    <property type="entry name" value="RING/U-box"/>
    <property type="match status" value="1"/>
</dbReference>
<evidence type="ECO:0000313" key="5">
    <source>
        <dbReference type="EMBL" id="KAL2868839.1"/>
    </source>
</evidence>
<dbReference type="PROSITE" id="PS50089">
    <property type="entry name" value="ZF_RING_2"/>
    <property type="match status" value="1"/>
</dbReference>
<evidence type="ECO:0000256" key="2">
    <source>
        <dbReference type="SAM" id="MobiDB-lite"/>
    </source>
</evidence>
<evidence type="ECO:0000256" key="3">
    <source>
        <dbReference type="SAM" id="Phobius"/>
    </source>
</evidence>
<dbReference type="GeneID" id="98143811"/>
<evidence type="ECO:0000259" key="4">
    <source>
        <dbReference type="PROSITE" id="PS50089"/>
    </source>
</evidence>
<keyword evidence="3" id="KW-0472">Membrane</keyword>
<dbReference type="InterPro" id="IPR051826">
    <property type="entry name" value="E3_ubiquitin-ligase_domain"/>
</dbReference>
<dbReference type="Pfam" id="PF13639">
    <property type="entry name" value="zf-RING_2"/>
    <property type="match status" value="1"/>
</dbReference>
<dbReference type="Gene3D" id="3.30.40.10">
    <property type="entry name" value="Zinc/RING finger domain, C3HC4 (zinc finger)"/>
    <property type="match status" value="1"/>
</dbReference>
<protein>
    <recommendedName>
        <fullName evidence="4">RING-type domain-containing protein</fullName>
    </recommendedName>
</protein>
<gene>
    <name evidence="5" type="ORF">BJX67DRAFT_349344</name>
</gene>
<feature type="compositionally biased region" description="Low complexity" evidence="2">
    <location>
        <begin position="289"/>
        <end position="304"/>
    </location>
</feature>
<dbReference type="PANTHER" id="PTHR22765">
    <property type="entry name" value="RING FINGER AND PROTEASE ASSOCIATED DOMAIN-CONTAINING"/>
    <property type="match status" value="1"/>
</dbReference>
<proteinExistence type="predicted"/>
<keyword evidence="3" id="KW-1133">Transmembrane helix</keyword>
<dbReference type="SMART" id="SM00184">
    <property type="entry name" value="RING"/>
    <property type="match status" value="1"/>
</dbReference>
<name>A0ABR4LWH3_9EURO</name>
<reference evidence="5 6" key="1">
    <citation type="submission" date="2024-07" db="EMBL/GenBank/DDBJ databases">
        <title>Section-level genome sequencing and comparative genomics of Aspergillus sections Usti and Cavernicolus.</title>
        <authorList>
            <consortium name="Lawrence Berkeley National Laboratory"/>
            <person name="Nybo J.L."/>
            <person name="Vesth T.C."/>
            <person name="Theobald S."/>
            <person name="Frisvad J.C."/>
            <person name="Larsen T.O."/>
            <person name="Kjaerboelling I."/>
            <person name="Rothschild-Mancinelli K."/>
            <person name="Lyhne E.K."/>
            <person name="Kogle M.E."/>
            <person name="Barry K."/>
            <person name="Clum A."/>
            <person name="Na H."/>
            <person name="Ledsgaard L."/>
            <person name="Lin J."/>
            <person name="Lipzen A."/>
            <person name="Kuo A."/>
            <person name="Riley R."/>
            <person name="Mondo S."/>
            <person name="Labutti K."/>
            <person name="Haridas S."/>
            <person name="Pangalinan J."/>
            <person name="Salamov A.A."/>
            <person name="Simmons B.A."/>
            <person name="Magnuson J.K."/>
            <person name="Chen J."/>
            <person name="Drula E."/>
            <person name="Henrissat B."/>
            <person name="Wiebenga A."/>
            <person name="Lubbers R.J."/>
            <person name="Gomes A.C."/>
            <person name="Macurrencykelacurrency M.R."/>
            <person name="Stajich J."/>
            <person name="Grigoriev I.V."/>
            <person name="Mortensen U.H."/>
            <person name="De Vries R.P."/>
            <person name="Baker S.E."/>
            <person name="Andersen M.R."/>
        </authorList>
    </citation>
    <scope>NUCLEOTIDE SEQUENCE [LARGE SCALE GENOMIC DNA]</scope>
    <source>
        <strain evidence="5 6">CBS 449.75</strain>
    </source>
</reference>
<keyword evidence="1" id="KW-0479">Metal-binding</keyword>
<dbReference type="InterPro" id="IPR001841">
    <property type="entry name" value="Znf_RING"/>
</dbReference>